<comment type="caution">
    <text evidence="2">The sequence shown here is derived from an EMBL/GenBank/DDBJ whole genome shotgun (WGS) entry which is preliminary data.</text>
</comment>
<feature type="region of interest" description="Disordered" evidence="1">
    <location>
        <begin position="1"/>
        <end position="38"/>
    </location>
</feature>
<reference evidence="2" key="1">
    <citation type="submission" date="2021-02" db="EMBL/GenBank/DDBJ databases">
        <authorList>
            <person name="Nowell W R."/>
        </authorList>
    </citation>
    <scope>NUCLEOTIDE SEQUENCE</scope>
</reference>
<evidence type="ECO:0000313" key="2">
    <source>
        <dbReference type="EMBL" id="CAF5119709.1"/>
    </source>
</evidence>
<organism evidence="2 3">
    <name type="scientific">Rotaria magnacalcarata</name>
    <dbReference type="NCBI Taxonomy" id="392030"/>
    <lineage>
        <taxon>Eukaryota</taxon>
        <taxon>Metazoa</taxon>
        <taxon>Spiralia</taxon>
        <taxon>Gnathifera</taxon>
        <taxon>Rotifera</taxon>
        <taxon>Eurotatoria</taxon>
        <taxon>Bdelloidea</taxon>
        <taxon>Philodinida</taxon>
        <taxon>Philodinidae</taxon>
        <taxon>Rotaria</taxon>
    </lineage>
</organism>
<protein>
    <submittedName>
        <fullName evidence="2">Uncharacterized protein</fullName>
    </submittedName>
</protein>
<dbReference type="AlphaFoldDB" id="A0A8S3FFI4"/>
<gene>
    <name evidence="2" type="ORF">GIL414_LOCUS63495</name>
</gene>
<name>A0A8S3FFI4_9BILA</name>
<accession>A0A8S3FFI4</accession>
<feature type="compositionally biased region" description="Acidic residues" evidence="1">
    <location>
        <begin position="28"/>
        <end position="38"/>
    </location>
</feature>
<feature type="non-terminal residue" evidence="2">
    <location>
        <position position="38"/>
    </location>
</feature>
<dbReference type="EMBL" id="CAJOBJ010264156">
    <property type="protein sequence ID" value="CAF5119709.1"/>
    <property type="molecule type" value="Genomic_DNA"/>
</dbReference>
<sequence length="38" mass="4340">MPVVMHDASSQTLDLFANPEIEQHEVENSDDNDVDQLR</sequence>
<evidence type="ECO:0000313" key="3">
    <source>
        <dbReference type="Proteomes" id="UP000681720"/>
    </source>
</evidence>
<evidence type="ECO:0000256" key="1">
    <source>
        <dbReference type="SAM" id="MobiDB-lite"/>
    </source>
</evidence>
<dbReference type="Proteomes" id="UP000681720">
    <property type="component" value="Unassembled WGS sequence"/>
</dbReference>
<proteinExistence type="predicted"/>